<dbReference type="SUPFAM" id="SSF57850">
    <property type="entry name" value="RING/U-box"/>
    <property type="match status" value="1"/>
</dbReference>
<dbReference type="InterPro" id="IPR013083">
    <property type="entry name" value="Znf_RING/FYVE/PHD"/>
</dbReference>
<keyword evidence="4" id="KW-0862">Zinc</keyword>
<dbReference type="PROSITE" id="PS50089">
    <property type="entry name" value="ZF_RING_2"/>
    <property type="match status" value="1"/>
</dbReference>
<dbReference type="Gene3D" id="2.60.120.920">
    <property type="match status" value="1"/>
</dbReference>
<dbReference type="InterPro" id="IPR058030">
    <property type="entry name" value="TRIM8/14/16/25/29/45/65_CC"/>
</dbReference>
<proteinExistence type="predicted"/>
<dbReference type="RefSeq" id="XP_028834678.1">
    <property type="nucleotide sequence ID" value="XM_028978845.1"/>
</dbReference>
<dbReference type="Ensembl" id="ENSDCDT00010061829.1">
    <property type="protein sequence ID" value="ENSDCDP00010051371.1"/>
    <property type="gene ID" value="ENSDCDG00010030292.1"/>
</dbReference>
<evidence type="ECO:0000259" key="10">
    <source>
        <dbReference type="PROSITE" id="PS50188"/>
    </source>
</evidence>
<keyword evidence="7" id="KW-0175">Coiled coil</keyword>
<dbReference type="InterPro" id="IPR003877">
    <property type="entry name" value="SPRY_dom"/>
</dbReference>
<dbReference type="AlphaFoldDB" id="A0AAY4E3D0"/>
<name>A0AAY4E3D0_9TELE</name>
<reference evidence="11" key="2">
    <citation type="submission" date="2025-08" db="UniProtKB">
        <authorList>
            <consortium name="Ensembl"/>
        </authorList>
    </citation>
    <scope>IDENTIFICATION</scope>
</reference>
<dbReference type="PANTHER" id="PTHR25465:SF5">
    <property type="entry name" value="E3 UBIQUITIN_ISG15 LIGASE TRIM25-RELATED"/>
    <property type="match status" value="1"/>
</dbReference>
<evidence type="ECO:0000313" key="11">
    <source>
        <dbReference type="Ensembl" id="ENSDCDP00010051371.1"/>
    </source>
</evidence>
<protein>
    <recommendedName>
        <fullName evidence="13">Tripartite motif-containing protein 16-like</fullName>
    </recommendedName>
</protein>
<keyword evidence="5" id="KW-0391">Immunity</keyword>
<keyword evidence="2" id="KW-0479">Metal-binding</keyword>
<dbReference type="GeneID" id="114789643"/>
<dbReference type="PANTHER" id="PTHR25465">
    <property type="entry name" value="B-BOX DOMAIN CONTAINING"/>
    <property type="match status" value="1"/>
</dbReference>
<dbReference type="GO" id="GO:0005737">
    <property type="term" value="C:cytoplasm"/>
    <property type="evidence" value="ECO:0007669"/>
    <property type="project" value="UniProtKB-ARBA"/>
</dbReference>
<dbReference type="SMART" id="SM00336">
    <property type="entry name" value="BBOX"/>
    <property type="match status" value="1"/>
</dbReference>
<dbReference type="SMART" id="SM00449">
    <property type="entry name" value="SPRY"/>
    <property type="match status" value="1"/>
</dbReference>
<dbReference type="SUPFAM" id="SSF49899">
    <property type="entry name" value="Concanavalin A-like lectins/glucanases"/>
    <property type="match status" value="1"/>
</dbReference>
<dbReference type="Gene3D" id="3.30.160.60">
    <property type="entry name" value="Classic Zinc Finger"/>
    <property type="match status" value="1"/>
</dbReference>
<dbReference type="InterPro" id="IPR001841">
    <property type="entry name" value="Znf_RING"/>
</dbReference>
<feature type="domain" description="B box-type" evidence="9">
    <location>
        <begin position="144"/>
        <end position="184"/>
    </location>
</feature>
<dbReference type="GeneTree" id="ENSGT01150000286899"/>
<evidence type="ECO:0000256" key="7">
    <source>
        <dbReference type="SAM" id="Coils"/>
    </source>
</evidence>
<keyword evidence="12" id="KW-1185">Reference proteome</keyword>
<dbReference type="Gene3D" id="3.30.40.10">
    <property type="entry name" value="Zinc/RING finger domain, C3HC4 (zinc finger)"/>
    <property type="match status" value="1"/>
</dbReference>
<feature type="domain" description="B30.2/SPRY" evidence="10">
    <location>
        <begin position="360"/>
        <end position="563"/>
    </location>
</feature>
<dbReference type="InterPro" id="IPR000315">
    <property type="entry name" value="Znf_B-box"/>
</dbReference>
<dbReference type="InterPro" id="IPR051051">
    <property type="entry name" value="E3_ubiq-ligase_TRIM/RNF"/>
</dbReference>
<dbReference type="GO" id="GO:0008270">
    <property type="term" value="F:zinc ion binding"/>
    <property type="evidence" value="ECO:0007669"/>
    <property type="project" value="UniProtKB-KW"/>
</dbReference>
<evidence type="ECO:0000259" key="9">
    <source>
        <dbReference type="PROSITE" id="PS50119"/>
    </source>
</evidence>
<dbReference type="PROSITE" id="PS50119">
    <property type="entry name" value="ZF_BBOX"/>
    <property type="match status" value="1"/>
</dbReference>
<evidence type="ECO:0000256" key="6">
    <source>
        <dbReference type="PROSITE-ProRule" id="PRU00024"/>
    </source>
</evidence>
<gene>
    <name evidence="11" type="primary">LOC114789643</name>
</gene>
<dbReference type="Pfam" id="PF00643">
    <property type="entry name" value="zf-B_box"/>
    <property type="match status" value="1"/>
</dbReference>
<dbReference type="PRINTS" id="PR01407">
    <property type="entry name" value="BUTYPHLNCDUF"/>
</dbReference>
<dbReference type="CDD" id="cd19769">
    <property type="entry name" value="Bbox2_TRIM16-like"/>
    <property type="match status" value="1"/>
</dbReference>
<evidence type="ECO:0000256" key="5">
    <source>
        <dbReference type="ARBA" id="ARBA00022859"/>
    </source>
</evidence>
<dbReference type="InterPro" id="IPR013320">
    <property type="entry name" value="ConA-like_dom_sf"/>
</dbReference>
<dbReference type="GO" id="GO:0045087">
    <property type="term" value="P:innate immune response"/>
    <property type="evidence" value="ECO:0007669"/>
    <property type="project" value="UniProtKB-KW"/>
</dbReference>
<dbReference type="SMART" id="SM00589">
    <property type="entry name" value="PRY"/>
    <property type="match status" value="1"/>
</dbReference>
<dbReference type="PROSITE" id="PS50188">
    <property type="entry name" value="B302_SPRY"/>
    <property type="match status" value="1"/>
</dbReference>
<accession>A0AAY4E3D0</accession>
<dbReference type="PROSITE" id="PS00518">
    <property type="entry name" value="ZF_RING_1"/>
    <property type="match status" value="1"/>
</dbReference>
<feature type="domain" description="RING-type" evidence="8">
    <location>
        <begin position="14"/>
        <end position="56"/>
    </location>
</feature>
<dbReference type="CDD" id="cd16040">
    <property type="entry name" value="SPRY_PRY_SNTX"/>
    <property type="match status" value="1"/>
</dbReference>
<dbReference type="InterPro" id="IPR001870">
    <property type="entry name" value="B30.2/SPRY"/>
</dbReference>
<reference evidence="11 12" key="1">
    <citation type="submission" date="2020-06" db="EMBL/GenBank/DDBJ databases">
        <authorList>
            <consortium name="Wellcome Sanger Institute Data Sharing"/>
        </authorList>
    </citation>
    <scope>NUCLEOTIDE SEQUENCE [LARGE SCALE GENOMIC DNA]</scope>
</reference>
<dbReference type="Pfam" id="PF00622">
    <property type="entry name" value="SPRY"/>
    <property type="match status" value="1"/>
</dbReference>
<evidence type="ECO:0000256" key="3">
    <source>
        <dbReference type="ARBA" id="ARBA00022771"/>
    </source>
</evidence>
<keyword evidence="3 6" id="KW-0863">Zinc-finger</keyword>
<dbReference type="Pfam" id="PF15227">
    <property type="entry name" value="zf-C3HC4_4"/>
    <property type="match status" value="1"/>
</dbReference>
<organism evidence="11 12">
    <name type="scientific">Denticeps clupeoides</name>
    <name type="common">denticle herring</name>
    <dbReference type="NCBI Taxonomy" id="299321"/>
    <lineage>
        <taxon>Eukaryota</taxon>
        <taxon>Metazoa</taxon>
        <taxon>Chordata</taxon>
        <taxon>Craniata</taxon>
        <taxon>Vertebrata</taxon>
        <taxon>Euteleostomi</taxon>
        <taxon>Actinopterygii</taxon>
        <taxon>Neopterygii</taxon>
        <taxon>Teleostei</taxon>
        <taxon>Clupei</taxon>
        <taxon>Clupeiformes</taxon>
        <taxon>Denticipitoidei</taxon>
        <taxon>Denticipitidae</taxon>
        <taxon>Denticeps</taxon>
    </lineage>
</organism>
<dbReference type="Pfam" id="PF13765">
    <property type="entry name" value="PRY"/>
    <property type="match status" value="1"/>
</dbReference>
<dbReference type="InterPro" id="IPR006574">
    <property type="entry name" value="PRY"/>
</dbReference>
<dbReference type="InterPro" id="IPR003879">
    <property type="entry name" value="Butyrophylin_SPRY"/>
</dbReference>
<evidence type="ECO:0008006" key="13">
    <source>
        <dbReference type="Google" id="ProtNLM"/>
    </source>
</evidence>
<dbReference type="Pfam" id="PF25600">
    <property type="entry name" value="TRIM_CC"/>
    <property type="match status" value="1"/>
</dbReference>
<dbReference type="Proteomes" id="UP000694580">
    <property type="component" value="Chromosome 5"/>
</dbReference>
<evidence type="ECO:0000256" key="4">
    <source>
        <dbReference type="ARBA" id="ARBA00022833"/>
    </source>
</evidence>
<dbReference type="InterPro" id="IPR043136">
    <property type="entry name" value="B30.2/SPRY_sf"/>
</dbReference>
<evidence type="ECO:0000259" key="8">
    <source>
        <dbReference type="PROSITE" id="PS50089"/>
    </source>
</evidence>
<evidence type="ECO:0000256" key="2">
    <source>
        <dbReference type="ARBA" id="ARBA00022723"/>
    </source>
</evidence>
<keyword evidence="1" id="KW-0399">Innate immunity</keyword>
<dbReference type="Gene3D" id="4.10.830.40">
    <property type="match status" value="1"/>
</dbReference>
<reference evidence="11" key="3">
    <citation type="submission" date="2025-09" db="UniProtKB">
        <authorList>
            <consortium name="Ensembl"/>
        </authorList>
    </citation>
    <scope>IDENTIFICATION</scope>
</reference>
<feature type="coiled-coil region" evidence="7">
    <location>
        <begin position="242"/>
        <end position="284"/>
    </location>
</feature>
<sequence length="563" mass="64481">MTEAEVKRDDSFCCSICLDILKDPVTIPCGHSYCKDCISGYWDQENGTGEYRCPQCIVIFSSRPVLNKNTALAEMMKKVMKTAVDVHRHGGVEEVLCDVCTGMKHKAVKSCLVCLASLCETHIQPHYESPPYKKHKLVKASTNLQEKICPQHDKLVEVFCRTDQKCICILCTMDEHKSHETVSIVSEIPEKQKQLADMQMKLKKRIQERGKKKQKMEKALKDHRFSAQVAVADTDRICQEIMQSTEKRCSEIKNRIRDQERASVSESEKVLGQFQEEIKVLKRRDAELECLSHIEDHITFLQNIPPLLSLPSSKELDSITISPCLSFETLNKPFDELKDNMEDFLTNYTEEIFEEVREIQIVLPPEPQTRDEFLNYLVGLELDANTVYGHIALSEENTKATFTHSNVSYPPHPERFDNCHQVLCCQGLTRRSYWEVQCDYLHLGRAETVVGIAVSYKGINRKTYENSSLFGSNYQSWKLIWNYNCNSQNAKISYSHNNKTVQVAEACDSSKVGVYLDHKAGTLSFYKVSDQMTLLYRVQTTFSEPLYPGFYLEQGSSVKICSD</sequence>
<dbReference type="InterPro" id="IPR017907">
    <property type="entry name" value="Znf_RING_CS"/>
</dbReference>
<evidence type="ECO:0000313" key="12">
    <source>
        <dbReference type="Proteomes" id="UP000694580"/>
    </source>
</evidence>
<dbReference type="SUPFAM" id="SSF57845">
    <property type="entry name" value="B-box zinc-binding domain"/>
    <property type="match status" value="1"/>
</dbReference>
<dbReference type="SMART" id="SM00184">
    <property type="entry name" value="RING"/>
    <property type="match status" value="1"/>
</dbReference>
<evidence type="ECO:0000256" key="1">
    <source>
        <dbReference type="ARBA" id="ARBA00022588"/>
    </source>
</evidence>